<proteinExistence type="predicted"/>
<evidence type="ECO:0008006" key="3">
    <source>
        <dbReference type="Google" id="ProtNLM"/>
    </source>
</evidence>
<keyword evidence="2" id="KW-1185">Reference proteome</keyword>
<reference evidence="1 2" key="1">
    <citation type="submission" date="2020-02" db="EMBL/GenBank/DDBJ databases">
        <title>Full genome sequence of Nocardioides sp. R-3366.</title>
        <authorList>
            <person name="Im W.-T."/>
        </authorList>
    </citation>
    <scope>NUCLEOTIDE SEQUENCE [LARGE SCALE GENOMIC DNA]</scope>
    <source>
        <strain evidence="1 2">R-3366</strain>
    </source>
</reference>
<dbReference type="InterPro" id="IPR023393">
    <property type="entry name" value="START-like_dom_sf"/>
</dbReference>
<dbReference type="KEGG" id="nano:G5V58_01520"/>
<dbReference type="AlphaFoldDB" id="A0A6G6W8Z8"/>
<sequence length="136" mass="13970">MTFEHTETATTSATPDAVWALWSDPGSWASWDPSVESVAFEGHFAEGAAGTMVLAGGIEVPVVVELVEPGARFLDRLDLGDLHIRIDHVVTAVDAGAEVSVNTVIEGPGADEVGAMVTADAPQALAALTALAESTS</sequence>
<dbReference type="Proteomes" id="UP000502996">
    <property type="component" value="Chromosome"/>
</dbReference>
<dbReference type="InterPro" id="IPR019587">
    <property type="entry name" value="Polyketide_cyclase/dehydratase"/>
</dbReference>
<organism evidence="1 2">
    <name type="scientific">Nocardioides anomalus</name>
    <dbReference type="NCBI Taxonomy" id="2712223"/>
    <lineage>
        <taxon>Bacteria</taxon>
        <taxon>Bacillati</taxon>
        <taxon>Actinomycetota</taxon>
        <taxon>Actinomycetes</taxon>
        <taxon>Propionibacteriales</taxon>
        <taxon>Nocardioidaceae</taxon>
        <taxon>Nocardioides</taxon>
    </lineage>
</organism>
<dbReference type="RefSeq" id="WP_165228141.1">
    <property type="nucleotide sequence ID" value="NZ_CP049257.1"/>
</dbReference>
<dbReference type="Gene3D" id="3.30.530.20">
    <property type="match status" value="1"/>
</dbReference>
<evidence type="ECO:0000313" key="1">
    <source>
        <dbReference type="EMBL" id="QIG41627.1"/>
    </source>
</evidence>
<dbReference type="Pfam" id="PF10604">
    <property type="entry name" value="Polyketide_cyc2"/>
    <property type="match status" value="1"/>
</dbReference>
<dbReference type="EMBL" id="CP049257">
    <property type="protein sequence ID" value="QIG41627.1"/>
    <property type="molecule type" value="Genomic_DNA"/>
</dbReference>
<dbReference type="SUPFAM" id="SSF55961">
    <property type="entry name" value="Bet v1-like"/>
    <property type="match status" value="1"/>
</dbReference>
<accession>A0A6G6W8Z8</accession>
<name>A0A6G6W8Z8_9ACTN</name>
<evidence type="ECO:0000313" key="2">
    <source>
        <dbReference type="Proteomes" id="UP000502996"/>
    </source>
</evidence>
<protein>
    <recommendedName>
        <fullName evidence="3">Polyketide cyclase</fullName>
    </recommendedName>
</protein>
<gene>
    <name evidence="1" type="ORF">G5V58_01520</name>
</gene>